<dbReference type="RefSeq" id="WP_127951544.1">
    <property type="nucleotide sequence ID" value="NZ_RKLO01000002.1"/>
</dbReference>
<keyword evidence="3" id="KW-1185">Reference proteome</keyword>
<evidence type="ECO:0000313" key="2">
    <source>
        <dbReference type="EMBL" id="RVW03923.1"/>
    </source>
</evidence>
<protein>
    <submittedName>
        <fullName evidence="2">TetR family transcriptional regulator</fullName>
    </submittedName>
</protein>
<dbReference type="Proteomes" id="UP000283479">
    <property type="component" value="Unassembled WGS sequence"/>
</dbReference>
<feature type="domain" description="Tetracyclin repressor-like C-terminal group 31" evidence="1">
    <location>
        <begin position="93"/>
        <end position="208"/>
    </location>
</feature>
<proteinExistence type="predicted"/>
<dbReference type="InterPro" id="IPR009057">
    <property type="entry name" value="Homeodomain-like_sf"/>
</dbReference>
<dbReference type="SUPFAM" id="SSF46689">
    <property type="entry name" value="Homeodomain-like"/>
    <property type="match status" value="1"/>
</dbReference>
<name>A0A3S3A7Q5_9NOCA</name>
<evidence type="ECO:0000259" key="1">
    <source>
        <dbReference type="Pfam" id="PF17940"/>
    </source>
</evidence>
<organism evidence="2 3">
    <name type="scientific">Rhodococcus xishaensis</name>
    <dbReference type="NCBI Taxonomy" id="2487364"/>
    <lineage>
        <taxon>Bacteria</taxon>
        <taxon>Bacillati</taxon>
        <taxon>Actinomycetota</taxon>
        <taxon>Actinomycetes</taxon>
        <taxon>Mycobacteriales</taxon>
        <taxon>Nocardiaceae</taxon>
        <taxon>Rhodococcus</taxon>
    </lineage>
</organism>
<accession>A0A3S3A7Q5</accession>
<dbReference type="Pfam" id="PF17940">
    <property type="entry name" value="TetR_C_31"/>
    <property type="match status" value="1"/>
</dbReference>
<comment type="caution">
    <text evidence="2">The sequence shown here is derived from an EMBL/GenBank/DDBJ whole genome shotgun (WGS) entry which is preliminary data.</text>
</comment>
<evidence type="ECO:0000313" key="3">
    <source>
        <dbReference type="Proteomes" id="UP000283479"/>
    </source>
</evidence>
<reference evidence="2 3" key="1">
    <citation type="submission" date="2018-11" db="EMBL/GenBank/DDBJ databases">
        <title>Rhodococcus spongicola sp. nov. and Rhodococcus xishaensis sp. nov. from marine sponges.</title>
        <authorList>
            <person name="Li L."/>
            <person name="Lin H.W."/>
        </authorList>
    </citation>
    <scope>NUCLEOTIDE SEQUENCE [LARGE SCALE GENOMIC DNA]</scope>
    <source>
        <strain evidence="2 3">LHW51113</strain>
    </source>
</reference>
<dbReference type="AlphaFoldDB" id="A0A3S3A7Q5"/>
<dbReference type="InterPro" id="IPR041583">
    <property type="entry name" value="TetR_C_31"/>
</dbReference>
<gene>
    <name evidence="2" type="ORF">EGT50_05300</name>
</gene>
<dbReference type="OrthoDB" id="7506349at2"/>
<sequence>MDSGNTGRQTRAEAIADGGIAVIARDGLRALTHRAVDREAGIPQGSSSYYAPTRRALLDLIVQRLAQRTTADASQAIEQLGLLTPAATPVDRVTQLAAAVSGLIDTLAARGADMRARYALLLELDRSQALHAALSTRSEVQTRGLAMVQEVLERFGVADPRRRGIELMKLADAMVFQQVVVDPAPSAVGSEGVGSSRGVIESYLRGIIPQR</sequence>
<dbReference type="Gene3D" id="1.10.357.10">
    <property type="entry name" value="Tetracycline Repressor, domain 2"/>
    <property type="match status" value="1"/>
</dbReference>
<dbReference type="EMBL" id="RKLO01000002">
    <property type="protein sequence ID" value="RVW03923.1"/>
    <property type="molecule type" value="Genomic_DNA"/>
</dbReference>